<dbReference type="InterPro" id="IPR050742">
    <property type="entry name" value="Helicase_Restrict-Modif_Enz"/>
</dbReference>
<evidence type="ECO:0000259" key="1">
    <source>
        <dbReference type="SMART" id="SM00487"/>
    </source>
</evidence>
<dbReference type="CDD" id="cd18785">
    <property type="entry name" value="SF2_C"/>
    <property type="match status" value="1"/>
</dbReference>
<dbReference type="GO" id="GO:0003677">
    <property type="term" value="F:DNA binding"/>
    <property type="evidence" value="ECO:0007669"/>
    <property type="project" value="InterPro"/>
</dbReference>
<feature type="domain" description="Helicase ATP-binding" evidence="1">
    <location>
        <begin position="26"/>
        <end position="259"/>
    </location>
</feature>
<dbReference type="PANTHER" id="PTHR47396">
    <property type="entry name" value="TYPE I RESTRICTION ENZYME ECOKI R PROTEIN"/>
    <property type="match status" value="1"/>
</dbReference>
<protein>
    <recommendedName>
        <fullName evidence="1">Helicase ATP-binding domain-containing protein</fullName>
    </recommendedName>
</protein>
<dbReference type="Proteomes" id="UP000886005">
    <property type="component" value="Unassembled WGS sequence"/>
</dbReference>
<dbReference type="SMART" id="SM00487">
    <property type="entry name" value="DEXDc"/>
    <property type="match status" value="1"/>
</dbReference>
<proteinExistence type="predicted"/>
<dbReference type="InterPro" id="IPR006935">
    <property type="entry name" value="Helicase/UvrB_N"/>
</dbReference>
<dbReference type="Pfam" id="PF04851">
    <property type="entry name" value="ResIII"/>
    <property type="match status" value="1"/>
</dbReference>
<reference evidence="2" key="1">
    <citation type="journal article" date="2020" name="mSystems">
        <title>Genome- and Community-Level Interaction Insights into Carbon Utilization and Element Cycling Functions of Hydrothermarchaeota in Hydrothermal Sediment.</title>
        <authorList>
            <person name="Zhou Z."/>
            <person name="Liu Y."/>
            <person name="Xu W."/>
            <person name="Pan J."/>
            <person name="Luo Z.H."/>
            <person name="Li M."/>
        </authorList>
    </citation>
    <scope>NUCLEOTIDE SEQUENCE [LARGE SCALE GENOMIC DNA]</scope>
    <source>
        <strain evidence="2">HyVt-456</strain>
    </source>
</reference>
<dbReference type="Gene3D" id="3.40.50.300">
    <property type="entry name" value="P-loop containing nucleotide triphosphate hydrolases"/>
    <property type="match status" value="2"/>
</dbReference>
<organism evidence="2">
    <name type="scientific">Caldithrix abyssi</name>
    <dbReference type="NCBI Taxonomy" id="187145"/>
    <lineage>
        <taxon>Bacteria</taxon>
        <taxon>Pseudomonadati</taxon>
        <taxon>Calditrichota</taxon>
        <taxon>Calditrichia</taxon>
        <taxon>Calditrichales</taxon>
        <taxon>Calditrichaceae</taxon>
        <taxon>Caldithrix</taxon>
    </lineage>
</organism>
<evidence type="ECO:0000313" key="2">
    <source>
        <dbReference type="EMBL" id="HED10911.1"/>
    </source>
</evidence>
<dbReference type="InterPro" id="IPR014001">
    <property type="entry name" value="Helicase_ATP-bd"/>
</dbReference>
<gene>
    <name evidence="2" type="ORF">ENJ10_09505</name>
</gene>
<dbReference type="PANTHER" id="PTHR47396:SF1">
    <property type="entry name" value="ATP-DEPENDENT HELICASE IRC3-RELATED"/>
    <property type="match status" value="1"/>
</dbReference>
<dbReference type="GO" id="GO:0016787">
    <property type="term" value="F:hydrolase activity"/>
    <property type="evidence" value="ECO:0007669"/>
    <property type="project" value="InterPro"/>
</dbReference>
<dbReference type="InterPro" id="IPR027417">
    <property type="entry name" value="P-loop_NTPase"/>
</dbReference>
<accession>A0A7V1LMV5</accession>
<name>A0A7V1LMV5_CALAY</name>
<dbReference type="AlphaFoldDB" id="A0A7V1LMV5"/>
<sequence length="829" mass="94373">MRSMDNTRLSPAGQELPAEITANLNPAMPLRPYQQQAVLRLIRKLNAPPAQPQQLLFHMATGSGKTLIMAAAMLHMYRLGYRRFLFFVNSSNIIGKTRDNFLNGRSSKYLFARELFIGNRRVHIRADETFGAGRDDALSIVFTTIQGLHSRLNSPRENSLHDADFEQEKTVFLSDEAHHINAETKKGPLSREENRALLSWENSVNRVFRAHPQNVLLEFTATADLNHPAIRAKYRDKLLFDYSLARFRRDGYSKEVQVLQSDRPPFERALQALLLSLYRQKVFEKYGLPIKPVVLLKSKTIAESRRFFNDFSDRLRRLKRRELEQIEAANRGTVIGRAMAFFRQRGLLPEDIIEELRLEFGPGSCISVDSKNDSRQKQLLINSLEEPQNPYRLVFAVDKLNEGWDVLNLFDIVRLYDTRVSRSGGGQPAKTTLSEAQLIGRGARYCPFRIEEGQTADRRKFDDRPEHPLRIGELLYYHASYNPAYIAGLNRALSHIGMREATETRRLIFMDADFRQSAFYNGSPVFLNRRIPQKDPAGFSTVFSQRLFCHTLTADTTGEADLFAGAPVNADPVAAREMTLGDLGPAVLRKAVNRTPFFYFENLSKILPGLTSISTFINSPRYLAGVRLRLKGPGERLHRLTAGDALQIARHVLQELAAALREDTSKYTGSTVFEARPLTVALPPPSAPLPTGTEVPEQPGAVWGELPLSPAVRPFLQTYKRLYPQLRRCGATPFLIANRRLKLYRFEDGAAFIPDFILFIEQPRKSVRQLFITCRPETDPRDRKFLSSLRQSIRKDNTVYHISGLVFDKEGAAFEKAWVDLLREIRHGD</sequence>
<dbReference type="SUPFAM" id="SSF52540">
    <property type="entry name" value="P-loop containing nucleoside triphosphate hydrolases"/>
    <property type="match status" value="2"/>
</dbReference>
<comment type="caution">
    <text evidence="2">The sequence shown here is derived from an EMBL/GenBank/DDBJ whole genome shotgun (WGS) entry which is preliminary data.</text>
</comment>
<dbReference type="GO" id="GO:0005829">
    <property type="term" value="C:cytosol"/>
    <property type="evidence" value="ECO:0007669"/>
    <property type="project" value="TreeGrafter"/>
</dbReference>
<dbReference type="EMBL" id="DRLD01000260">
    <property type="protein sequence ID" value="HED10911.1"/>
    <property type="molecule type" value="Genomic_DNA"/>
</dbReference>
<dbReference type="GO" id="GO:0005524">
    <property type="term" value="F:ATP binding"/>
    <property type="evidence" value="ECO:0007669"/>
    <property type="project" value="InterPro"/>
</dbReference>